<gene>
    <name evidence="11 15" type="primary">pepT</name>
    <name evidence="15" type="ORF">DLK05_03030</name>
</gene>
<evidence type="ECO:0000256" key="5">
    <source>
        <dbReference type="ARBA" id="ARBA00022490"/>
    </source>
</evidence>
<keyword evidence="9 11" id="KW-0862">Zinc</keyword>
<feature type="binding site" evidence="11 13">
    <location>
        <position position="176"/>
    </location>
    <ligand>
        <name>Zn(2+)</name>
        <dbReference type="ChEBI" id="CHEBI:29105"/>
        <label>2</label>
    </ligand>
</feature>
<evidence type="ECO:0000256" key="3">
    <source>
        <dbReference type="ARBA" id="ARBA00009692"/>
    </source>
</evidence>
<dbReference type="Gene3D" id="3.40.630.10">
    <property type="entry name" value="Zn peptidases"/>
    <property type="match status" value="1"/>
</dbReference>
<dbReference type="Pfam" id="PF07687">
    <property type="entry name" value="M20_dimer"/>
    <property type="match status" value="1"/>
</dbReference>
<feature type="binding site" evidence="11 13">
    <location>
        <position position="141"/>
    </location>
    <ligand>
        <name>Zn(2+)</name>
        <dbReference type="ChEBI" id="CHEBI:29105"/>
        <label>1</label>
    </ligand>
</feature>
<keyword evidence="4 11" id="KW-0031">Aminopeptidase</keyword>
<protein>
    <recommendedName>
        <fullName evidence="11">Peptidase T</fullName>
        <ecNumber evidence="11">3.4.11.4</ecNumber>
    </recommendedName>
    <alternativeName>
        <fullName evidence="11">Aminotripeptidase</fullName>
        <shortName evidence="11">Tripeptidase</shortName>
    </alternativeName>
    <alternativeName>
        <fullName evidence="11">Tripeptide aminopeptidase</fullName>
    </alternativeName>
</protein>
<feature type="domain" description="Peptidase M20 dimerisation" evidence="14">
    <location>
        <begin position="208"/>
        <end position="307"/>
    </location>
</feature>
<feature type="binding site" evidence="11 13">
    <location>
        <position position="198"/>
    </location>
    <ligand>
        <name>Zn(2+)</name>
        <dbReference type="ChEBI" id="CHEBI:29105"/>
        <label>1</label>
    </ligand>
</feature>
<dbReference type="FunFam" id="3.30.70.360:FF:000002">
    <property type="entry name" value="Peptidase T"/>
    <property type="match status" value="1"/>
</dbReference>
<dbReference type="OrthoDB" id="9804934at2"/>
<evidence type="ECO:0000256" key="4">
    <source>
        <dbReference type="ARBA" id="ARBA00022438"/>
    </source>
</evidence>
<evidence type="ECO:0000256" key="9">
    <source>
        <dbReference type="ARBA" id="ARBA00022833"/>
    </source>
</evidence>
<keyword evidence="16" id="KW-1185">Reference proteome</keyword>
<dbReference type="SUPFAM" id="SSF55031">
    <property type="entry name" value="Bacterial exopeptidase dimerisation domain"/>
    <property type="match status" value="1"/>
</dbReference>
<feature type="binding site" evidence="11 13">
    <location>
        <position position="141"/>
    </location>
    <ligand>
        <name>Zn(2+)</name>
        <dbReference type="ChEBI" id="CHEBI:29105"/>
        <label>2</label>
    </ligand>
</feature>
<dbReference type="PANTHER" id="PTHR42994">
    <property type="entry name" value="PEPTIDASE T"/>
    <property type="match status" value="1"/>
</dbReference>
<name>A0A434AYV5_9BACT</name>
<dbReference type="GO" id="GO:0005829">
    <property type="term" value="C:cytosol"/>
    <property type="evidence" value="ECO:0007669"/>
    <property type="project" value="TreeGrafter"/>
</dbReference>
<evidence type="ECO:0000256" key="1">
    <source>
        <dbReference type="ARBA" id="ARBA00000870"/>
    </source>
</evidence>
<dbReference type="PROSITE" id="PS00759">
    <property type="entry name" value="ARGE_DAPE_CPG2_2"/>
    <property type="match status" value="1"/>
</dbReference>
<evidence type="ECO:0000259" key="14">
    <source>
        <dbReference type="Pfam" id="PF07687"/>
    </source>
</evidence>
<dbReference type="InterPro" id="IPR011650">
    <property type="entry name" value="Peptidase_M20_dimer"/>
</dbReference>
<dbReference type="GO" id="GO:0043171">
    <property type="term" value="P:peptide catabolic process"/>
    <property type="evidence" value="ECO:0007669"/>
    <property type="project" value="UniProtKB-UniRule"/>
</dbReference>
<proteinExistence type="inferred from homology"/>
<dbReference type="CDD" id="cd03892">
    <property type="entry name" value="M20_peptT"/>
    <property type="match status" value="1"/>
</dbReference>
<feature type="active site" evidence="11 12">
    <location>
        <position position="80"/>
    </location>
</feature>
<keyword evidence="7 11" id="KW-0479">Metal-binding</keyword>
<dbReference type="NCBIfam" id="TIGR01882">
    <property type="entry name" value="peptidase-T"/>
    <property type="match status" value="1"/>
</dbReference>
<feature type="active site" description="Proton acceptor" evidence="11 12">
    <location>
        <position position="175"/>
    </location>
</feature>
<feature type="binding site" evidence="11 13">
    <location>
        <position position="78"/>
    </location>
    <ligand>
        <name>Zn(2+)</name>
        <dbReference type="ChEBI" id="CHEBI:29105"/>
        <label>1</label>
    </ligand>
</feature>
<keyword evidence="8 11" id="KW-0378">Hydrolase</keyword>
<keyword evidence="6 11" id="KW-0645">Protease</keyword>
<keyword evidence="5 11" id="KW-0963">Cytoplasm</keyword>
<dbReference type="InterPro" id="IPR036264">
    <property type="entry name" value="Bact_exopeptidase_dim_dom"/>
</dbReference>
<dbReference type="InterPro" id="IPR010161">
    <property type="entry name" value="Peptidase_M20B"/>
</dbReference>
<comment type="similarity">
    <text evidence="3 11">Belongs to the peptidase M20B family.</text>
</comment>
<feature type="binding site" evidence="11 13">
    <location>
        <position position="380"/>
    </location>
    <ligand>
        <name>Zn(2+)</name>
        <dbReference type="ChEBI" id="CHEBI:29105"/>
        <label>2</label>
    </ligand>
</feature>
<dbReference type="Proteomes" id="UP000282985">
    <property type="component" value="Unassembled WGS sequence"/>
</dbReference>
<comment type="cofactor">
    <cofactor evidence="11 13">
        <name>Zn(2+)</name>
        <dbReference type="ChEBI" id="CHEBI:29105"/>
    </cofactor>
    <text evidence="11 13">Binds 2 Zn(2+) ions per subunit.</text>
</comment>
<dbReference type="RefSeq" id="WP_127342497.1">
    <property type="nucleotide sequence ID" value="NZ_RJJX01000002.1"/>
</dbReference>
<evidence type="ECO:0000256" key="11">
    <source>
        <dbReference type="HAMAP-Rule" id="MF_00550"/>
    </source>
</evidence>
<dbReference type="EMBL" id="RJJX01000002">
    <property type="protein sequence ID" value="RUT79676.1"/>
    <property type="molecule type" value="Genomic_DNA"/>
</dbReference>
<evidence type="ECO:0000256" key="10">
    <source>
        <dbReference type="ARBA" id="ARBA00023049"/>
    </source>
</evidence>
<comment type="catalytic activity">
    <reaction evidence="1 11">
        <text>Release of the N-terminal residue from a tripeptide.</text>
        <dbReference type="EC" id="3.4.11.4"/>
    </reaction>
</comment>
<dbReference type="GO" id="GO:0008270">
    <property type="term" value="F:zinc ion binding"/>
    <property type="evidence" value="ECO:0007669"/>
    <property type="project" value="UniProtKB-UniRule"/>
</dbReference>
<dbReference type="PANTHER" id="PTHR42994:SF1">
    <property type="entry name" value="PEPTIDASE T"/>
    <property type="match status" value="1"/>
</dbReference>
<evidence type="ECO:0000256" key="13">
    <source>
        <dbReference type="PIRSR" id="PIRSR037215-2"/>
    </source>
</evidence>
<evidence type="ECO:0000313" key="15">
    <source>
        <dbReference type="EMBL" id="RUT79676.1"/>
    </source>
</evidence>
<dbReference type="GO" id="GO:0006508">
    <property type="term" value="P:proteolysis"/>
    <property type="evidence" value="ECO:0007669"/>
    <property type="project" value="UniProtKB-UniRule"/>
</dbReference>
<dbReference type="NCBIfam" id="NF009920">
    <property type="entry name" value="PRK13381.1"/>
    <property type="match status" value="1"/>
</dbReference>
<dbReference type="InterPro" id="IPR001261">
    <property type="entry name" value="ArgE/DapE_CS"/>
</dbReference>
<dbReference type="InterPro" id="IPR002933">
    <property type="entry name" value="Peptidase_M20"/>
</dbReference>
<sequence>MNTVVEKFLRYIKLNTESDTETGLTPSTPGQMELAHILANELKEMGLTEVDVDANGYVMGVLPSNIEKEVPTVGFVSHMDTSPDFSGRNVNPQFIENYHGEDIVLNEAENIVMKVADFPELTKYKGQTLITTDGTTLLGADDKAGVAEIMTAVQYLTEHPEIKHGSVHIGFTPDEEIGKGADFFNVTKFGADFAFTLDGGEIGELQFENFNAAFAKVTFKGRNVHPGMAKNKMVNSMLLANEFMSRLPGAEVPDKTEHYEGFYHLIAMKGEVEESSLQYIIRDFDKKDFEERKQLFESLCKEFDENYKNASVVLEMTDQYYNMREKIEPVKYIVDIAEEAMKQVGVDPMVIPIRGGTDGSRLSYMGLPCPNIFAGGHNFHGRFEYVPVESMSKAVDVIVKIVELIAKR</sequence>
<organism evidence="15 16">
    <name type="scientific">Ancylomarina longa</name>
    <dbReference type="NCBI Taxonomy" id="2487017"/>
    <lineage>
        <taxon>Bacteria</taxon>
        <taxon>Pseudomonadati</taxon>
        <taxon>Bacteroidota</taxon>
        <taxon>Bacteroidia</taxon>
        <taxon>Marinilabiliales</taxon>
        <taxon>Marinifilaceae</taxon>
        <taxon>Ancylomarina</taxon>
    </lineage>
</organism>
<dbReference type="PROSITE" id="PS00758">
    <property type="entry name" value="ARGE_DAPE_CPG2_1"/>
    <property type="match status" value="1"/>
</dbReference>
<dbReference type="AlphaFoldDB" id="A0A434AYV5"/>
<dbReference type="Gene3D" id="3.30.70.360">
    <property type="match status" value="1"/>
</dbReference>
<evidence type="ECO:0000256" key="12">
    <source>
        <dbReference type="PIRSR" id="PIRSR037215-1"/>
    </source>
</evidence>
<evidence type="ECO:0000256" key="8">
    <source>
        <dbReference type="ARBA" id="ARBA00022801"/>
    </source>
</evidence>
<evidence type="ECO:0000256" key="2">
    <source>
        <dbReference type="ARBA" id="ARBA00004496"/>
    </source>
</evidence>
<comment type="subcellular location">
    <subcellularLocation>
        <location evidence="2 11">Cytoplasm</location>
    </subcellularLocation>
</comment>
<dbReference type="PIRSF" id="PIRSF037215">
    <property type="entry name" value="Peptidase_M20B"/>
    <property type="match status" value="1"/>
</dbReference>
<evidence type="ECO:0000256" key="6">
    <source>
        <dbReference type="ARBA" id="ARBA00022670"/>
    </source>
</evidence>
<comment type="caution">
    <text evidence="15">The sequence shown here is derived from an EMBL/GenBank/DDBJ whole genome shotgun (WGS) entry which is preliminary data.</text>
</comment>
<dbReference type="GO" id="GO:0045148">
    <property type="term" value="F:tripeptide aminopeptidase activity"/>
    <property type="evidence" value="ECO:0007669"/>
    <property type="project" value="UniProtKB-UniRule"/>
</dbReference>
<evidence type="ECO:0000256" key="7">
    <source>
        <dbReference type="ARBA" id="ARBA00022723"/>
    </source>
</evidence>
<evidence type="ECO:0000313" key="16">
    <source>
        <dbReference type="Proteomes" id="UP000282985"/>
    </source>
</evidence>
<keyword evidence="10 11" id="KW-0482">Metalloprotease</keyword>
<dbReference type="Pfam" id="PF01546">
    <property type="entry name" value="Peptidase_M20"/>
    <property type="match status" value="1"/>
</dbReference>
<reference evidence="15 16" key="1">
    <citation type="submission" date="2018-11" db="EMBL/GenBank/DDBJ databases">
        <title>Parancylomarina longa gen. nov., sp. nov., isolated from sediments of southern Okinawa.</title>
        <authorList>
            <person name="Fu T."/>
        </authorList>
    </citation>
    <scope>NUCLEOTIDE SEQUENCE [LARGE SCALE GENOMIC DNA]</scope>
    <source>
        <strain evidence="15 16">T3-2 S1-C</strain>
    </source>
</reference>
<accession>A0A434AYV5</accession>
<comment type="function">
    <text evidence="11">Cleaves the N-terminal amino acid of tripeptides.</text>
</comment>
<dbReference type="HAMAP" id="MF_00550">
    <property type="entry name" value="Aminopeptidase_M20"/>
    <property type="match status" value="1"/>
</dbReference>
<dbReference type="NCBIfam" id="NF003976">
    <property type="entry name" value="PRK05469.1"/>
    <property type="match status" value="1"/>
</dbReference>
<dbReference type="SUPFAM" id="SSF53187">
    <property type="entry name" value="Zn-dependent exopeptidases"/>
    <property type="match status" value="1"/>
</dbReference>
<dbReference type="EC" id="3.4.11.4" evidence="11"/>
<dbReference type="GO" id="GO:0008237">
    <property type="term" value="F:metallopeptidase activity"/>
    <property type="evidence" value="ECO:0007669"/>
    <property type="project" value="UniProtKB-KW"/>
</dbReference>